<proteinExistence type="predicted"/>
<dbReference type="STRING" id="690850.Desaf_1319"/>
<evidence type="ECO:0000259" key="2">
    <source>
        <dbReference type="Pfam" id="PF13478"/>
    </source>
</evidence>
<dbReference type="InterPro" id="IPR003777">
    <property type="entry name" value="XdhC_CoxI"/>
</dbReference>
<reference evidence="3 4" key="1">
    <citation type="journal article" date="2011" name="J. Bacteriol.">
        <title>Genome sequence of the mercury-methylating and pleomorphic Desulfovibrio africanus Strain Walvis Bay.</title>
        <authorList>
            <person name="Brown S.D."/>
            <person name="Wall J.D."/>
            <person name="Kucken A.M."/>
            <person name="Gilmour C.C."/>
            <person name="Podar M."/>
            <person name="Brandt C.C."/>
            <person name="Teshima H."/>
            <person name="Detter J.C."/>
            <person name="Han C.S."/>
            <person name="Land M.L."/>
            <person name="Lucas S."/>
            <person name="Han J."/>
            <person name="Pennacchio L."/>
            <person name="Nolan M."/>
            <person name="Pitluck S."/>
            <person name="Woyke T."/>
            <person name="Goodwin L."/>
            <person name="Palumbo A.V."/>
            <person name="Elias D.A."/>
        </authorList>
    </citation>
    <scope>NUCLEOTIDE SEQUENCE [LARGE SCALE GENOMIC DNA]</scope>
    <source>
        <strain evidence="3 4">Walvis Bay</strain>
    </source>
</reference>
<dbReference type="Proteomes" id="UP000007844">
    <property type="component" value="Chromosome"/>
</dbReference>
<sequence length="359" mass="39056">MDLLDIMLDRLGRGESLAHVTILHQDGSTPRTAGARMLVFADGSIAGTIGGGQVEAMAMDMARASLRTGWAARASFDLTGGRDQGMDMICGGRLEALIEPIIDPAKLLPVLQAAQTCRQDRRPFTLLTMLRASEDENGVEIARCLRAPEHAGQPALRQGSCAGEQELEGVLREAGREPWNLVRQPGADWLIEHYRPRETVYLFGGGHVAQKIAHVAHIAGFRIAVLDDRPEFASRELFPQVELLLAPPSFANVFGLPELAREPMTDTSYVVIVTRGHRHDADILEQTLRTAAGYIGMIGSRAKREATYRKLGEKGFGPHDFARVHCPIGLDIGAQTPEEIGVSVVAEMILHRAGGPRRG</sequence>
<dbReference type="PANTHER" id="PTHR30388">
    <property type="entry name" value="ALDEHYDE OXIDOREDUCTASE MOLYBDENUM COFACTOR ASSEMBLY PROTEIN"/>
    <property type="match status" value="1"/>
</dbReference>
<dbReference type="KEGG" id="daf:Desaf_1319"/>
<dbReference type="Gene3D" id="3.40.50.720">
    <property type="entry name" value="NAD(P)-binding Rossmann-like Domain"/>
    <property type="match status" value="1"/>
</dbReference>
<dbReference type="InterPro" id="IPR052698">
    <property type="entry name" value="MoCofactor_Util/Proc"/>
</dbReference>
<dbReference type="Pfam" id="PF13478">
    <property type="entry name" value="XdhC_C"/>
    <property type="match status" value="1"/>
</dbReference>
<protein>
    <submittedName>
        <fullName evidence="3">XshC-Cox1-family protein</fullName>
    </submittedName>
</protein>
<dbReference type="HOGENOM" id="CLU_041115_1_1_7"/>
<dbReference type="EMBL" id="CP003221">
    <property type="protein sequence ID" value="EGJ49658.1"/>
    <property type="molecule type" value="Genomic_DNA"/>
</dbReference>
<evidence type="ECO:0000313" key="3">
    <source>
        <dbReference type="EMBL" id="EGJ49658.1"/>
    </source>
</evidence>
<dbReference type="InterPro" id="IPR027051">
    <property type="entry name" value="XdhC_Rossmann_dom"/>
</dbReference>
<dbReference type="eggNOG" id="COG1975">
    <property type="taxonomic scope" value="Bacteria"/>
</dbReference>
<organism evidence="3 4">
    <name type="scientific">Desulfocurvibacter africanus subsp. africanus str. Walvis Bay</name>
    <dbReference type="NCBI Taxonomy" id="690850"/>
    <lineage>
        <taxon>Bacteria</taxon>
        <taxon>Pseudomonadati</taxon>
        <taxon>Thermodesulfobacteriota</taxon>
        <taxon>Desulfovibrionia</taxon>
        <taxon>Desulfovibrionales</taxon>
        <taxon>Desulfovibrionaceae</taxon>
        <taxon>Desulfocurvibacter</taxon>
    </lineage>
</organism>
<evidence type="ECO:0000313" key="4">
    <source>
        <dbReference type="Proteomes" id="UP000007844"/>
    </source>
</evidence>
<dbReference type="Pfam" id="PF02625">
    <property type="entry name" value="XdhC_CoxI"/>
    <property type="match status" value="1"/>
</dbReference>
<name>F3YZ13_DESAF</name>
<gene>
    <name evidence="3" type="ORF">Desaf_1319</name>
</gene>
<accession>F3YZ13</accession>
<dbReference type="AlphaFoldDB" id="F3YZ13"/>
<dbReference type="RefSeq" id="WP_014259452.1">
    <property type="nucleotide sequence ID" value="NC_016629.1"/>
</dbReference>
<keyword evidence="4" id="KW-1185">Reference proteome</keyword>
<feature type="domain" description="XdhC Rossmann" evidence="2">
    <location>
        <begin position="200"/>
        <end position="348"/>
    </location>
</feature>
<dbReference type="PANTHER" id="PTHR30388:SF6">
    <property type="entry name" value="XANTHINE DEHYDROGENASE SUBUNIT A-RELATED"/>
    <property type="match status" value="1"/>
</dbReference>
<feature type="domain" description="XdhC- CoxI" evidence="1">
    <location>
        <begin position="13"/>
        <end position="76"/>
    </location>
</feature>
<evidence type="ECO:0000259" key="1">
    <source>
        <dbReference type="Pfam" id="PF02625"/>
    </source>
</evidence>
<dbReference type="NCBIfam" id="NF045664">
    <property type="entry name" value="XdhC_rel_AOR"/>
    <property type="match status" value="1"/>
</dbReference>